<comment type="caution">
    <text evidence="3">The sequence shown here is derived from an EMBL/GenBank/DDBJ whole genome shotgun (WGS) entry which is preliminary data.</text>
</comment>
<protein>
    <submittedName>
        <fullName evidence="3">Uncharacterized protein</fullName>
    </submittedName>
</protein>
<keyword evidence="1" id="KW-1133">Transmembrane helix</keyword>
<dbReference type="RefSeq" id="WP_388102647.1">
    <property type="nucleotide sequence ID" value="NZ_JBIAHM010000001.1"/>
</dbReference>
<organism evidence="3 4">
    <name type="scientific">Streptomyces hokutonensis</name>
    <dbReference type="NCBI Taxonomy" id="1306990"/>
    <lineage>
        <taxon>Bacteria</taxon>
        <taxon>Bacillati</taxon>
        <taxon>Actinomycetota</taxon>
        <taxon>Actinomycetes</taxon>
        <taxon>Kitasatosporales</taxon>
        <taxon>Streptomycetaceae</taxon>
        <taxon>Streptomyces</taxon>
    </lineage>
</organism>
<keyword evidence="2" id="KW-0732">Signal</keyword>
<keyword evidence="1" id="KW-0472">Membrane</keyword>
<sequence>MRELAALGGALAMTLSLMVWGASEAAAGGPTSVLVTSPTSGQATALYYSDEQYGKLQQLLGPEGKGSRDKPPEADLTRAGQINVTWLAHDISPWRIDRVFPAESRPGAVWIHTAADVPENTNLNGYWHRAEHPAQLRALLRKLGVMGTGTGSDGYSGIFPAPWQPTESAPAIATPDSDAETSTVRVTVGDKDDGTDWWWAIPGAAAGAGLALVLRPFAVRLPLDRWRKGREPGPRRELRDV</sequence>
<keyword evidence="4" id="KW-1185">Reference proteome</keyword>
<dbReference type="Proteomes" id="UP001601303">
    <property type="component" value="Unassembled WGS sequence"/>
</dbReference>
<evidence type="ECO:0000256" key="2">
    <source>
        <dbReference type="SAM" id="SignalP"/>
    </source>
</evidence>
<feature type="transmembrane region" description="Helical" evidence="1">
    <location>
        <begin position="197"/>
        <end position="218"/>
    </location>
</feature>
<gene>
    <name evidence="3" type="ORF">ACFYNQ_04425</name>
</gene>
<dbReference type="EMBL" id="JBIAHM010000001">
    <property type="protein sequence ID" value="MFE9597807.1"/>
    <property type="molecule type" value="Genomic_DNA"/>
</dbReference>
<keyword evidence="1" id="KW-0812">Transmembrane</keyword>
<name>A0ABW6LWZ0_9ACTN</name>
<accession>A0ABW6LWZ0</accession>
<feature type="chain" id="PRO_5046794758" evidence="2">
    <location>
        <begin position="22"/>
        <end position="241"/>
    </location>
</feature>
<proteinExistence type="predicted"/>
<feature type="signal peptide" evidence="2">
    <location>
        <begin position="1"/>
        <end position="21"/>
    </location>
</feature>
<evidence type="ECO:0000313" key="3">
    <source>
        <dbReference type="EMBL" id="MFE9597807.1"/>
    </source>
</evidence>
<reference evidence="3 4" key="1">
    <citation type="submission" date="2024-10" db="EMBL/GenBank/DDBJ databases">
        <title>The Natural Products Discovery Center: Release of the First 8490 Sequenced Strains for Exploring Actinobacteria Biosynthetic Diversity.</title>
        <authorList>
            <person name="Kalkreuter E."/>
            <person name="Kautsar S.A."/>
            <person name="Yang D."/>
            <person name="Bader C.D."/>
            <person name="Teijaro C.N."/>
            <person name="Fluegel L."/>
            <person name="Davis C.M."/>
            <person name="Simpson J.R."/>
            <person name="Lauterbach L."/>
            <person name="Steele A.D."/>
            <person name="Gui C."/>
            <person name="Meng S."/>
            <person name="Li G."/>
            <person name="Viehrig K."/>
            <person name="Ye F."/>
            <person name="Su P."/>
            <person name="Kiefer A.F."/>
            <person name="Nichols A."/>
            <person name="Cepeda A.J."/>
            <person name="Yan W."/>
            <person name="Fan B."/>
            <person name="Jiang Y."/>
            <person name="Adhikari A."/>
            <person name="Zheng C.-J."/>
            <person name="Schuster L."/>
            <person name="Cowan T.M."/>
            <person name="Smanski M.J."/>
            <person name="Chevrette M.G."/>
            <person name="De Carvalho L.P.S."/>
            <person name="Shen B."/>
        </authorList>
    </citation>
    <scope>NUCLEOTIDE SEQUENCE [LARGE SCALE GENOMIC DNA]</scope>
    <source>
        <strain evidence="3 4">NPDC006488</strain>
    </source>
</reference>
<evidence type="ECO:0000256" key="1">
    <source>
        <dbReference type="SAM" id="Phobius"/>
    </source>
</evidence>
<evidence type="ECO:0000313" key="4">
    <source>
        <dbReference type="Proteomes" id="UP001601303"/>
    </source>
</evidence>